<accession>D3LSP0</accession>
<proteinExistence type="inferred from homology"/>
<dbReference type="SUPFAM" id="SSF56059">
    <property type="entry name" value="Glutathione synthetase ATP-binding domain-like"/>
    <property type="match status" value="1"/>
</dbReference>
<dbReference type="PROSITE" id="PS50975">
    <property type="entry name" value="ATP_GRASP"/>
    <property type="match status" value="1"/>
</dbReference>
<evidence type="ECO:0000256" key="5">
    <source>
        <dbReference type="ARBA" id="ARBA00022598"/>
    </source>
</evidence>
<dbReference type="Gene3D" id="3.30.470.20">
    <property type="entry name" value="ATP-grasp fold, B domain"/>
    <property type="match status" value="1"/>
</dbReference>
<reference evidence="19" key="1">
    <citation type="submission" date="2009-12" db="EMBL/GenBank/DDBJ databases">
        <title>Sequence of Clostridiales genomosp. BVAB3 str. UPII9-5.</title>
        <authorList>
            <person name="Madupu R."/>
            <person name="Durkin A.S."/>
            <person name="Torralba M."/>
            <person name="Methe B."/>
            <person name="Sutton G.G."/>
            <person name="Strausberg R.L."/>
            <person name="Nelson K.E."/>
        </authorList>
    </citation>
    <scope>NUCLEOTIDE SEQUENCE [LARGE SCALE GENOMIC DNA]</scope>
    <source>
        <strain evidence="19">28L</strain>
    </source>
</reference>
<dbReference type="FunFam" id="3.90.600.10:FF:000001">
    <property type="entry name" value="Trifunctional purine biosynthetic protein adenosine-3"/>
    <property type="match status" value="1"/>
</dbReference>
<dbReference type="STRING" id="699218.HMPREF0889_0979"/>
<dbReference type="GO" id="GO:0046872">
    <property type="term" value="F:metal ion binding"/>
    <property type="evidence" value="ECO:0007669"/>
    <property type="project" value="UniProtKB-KW"/>
</dbReference>
<dbReference type="Pfam" id="PF02844">
    <property type="entry name" value="GARS_N"/>
    <property type="match status" value="1"/>
</dbReference>
<sequence length="428" mass="45685">MRIAVIGSGGREHAIVYTLAQSTVVEQLYAFPGNDAIGEIATCVPVDIGEIEKVADLCVEYQIDLVVIGPEAPLTNGLADLCRARGLLVFGPNKAAARLEGSKIFAKELMAKYHIPTASYAVFSEAAPAKDYIRKKGAPIVIKADGLAAGKGVVVARTVEEALRAVDTMMKERRFGTSGGRIVIEECMEGEEVSVLAFVDGTHIVPMVSAQDHKRIFDGDKGPNTGGMGAYAPAPVMTEALLKETEETILFPIIRALQTEGISYNGCLYAGLMITDGGPKVVEFNCRFGDPETQAILPLLAGDLGKIMYDCAAGHLSPQDVIWHEGASCCVIMASQGYPQTSHKGDRIEGLEAVTEGIVFHSGTKKNAAQDYETAGGRVLGVTARAHTLEEAVQKAYAGIAHIHFDGNSFRHDIGAKGLSHYKNNRIL</sequence>
<dbReference type="eggNOG" id="COG0151">
    <property type="taxonomic scope" value="Bacteria"/>
</dbReference>
<dbReference type="Pfam" id="PF02843">
    <property type="entry name" value="GARS_C"/>
    <property type="match status" value="1"/>
</dbReference>
<dbReference type="FunFam" id="3.30.1490.20:FF:000006">
    <property type="entry name" value="phosphoribosylamine--glycine ligase, chloroplastic-like"/>
    <property type="match status" value="1"/>
</dbReference>
<dbReference type="Gene3D" id="3.40.50.20">
    <property type="match status" value="1"/>
</dbReference>
<evidence type="ECO:0000256" key="7">
    <source>
        <dbReference type="ARBA" id="ARBA00022741"/>
    </source>
</evidence>
<keyword evidence="9 15" id="KW-0067">ATP-binding</keyword>
<evidence type="ECO:0000256" key="12">
    <source>
        <dbReference type="ARBA" id="ARBA00042242"/>
    </source>
</evidence>
<name>D3LSP0_9FIRM</name>
<dbReference type="SUPFAM" id="SSF52440">
    <property type="entry name" value="PreATP-grasp domain"/>
    <property type="match status" value="1"/>
</dbReference>
<keyword evidence="20" id="KW-1185">Reference proteome</keyword>
<organism evidence="17 19">
    <name type="scientific">Megasphaera lornae</name>
    <dbReference type="NCBI Taxonomy" id="1000568"/>
    <lineage>
        <taxon>Bacteria</taxon>
        <taxon>Bacillati</taxon>
        <taxon>Bacillota</taxon>
        <taxon>Negativicutes</taxon>
        <taxon>Veillonellales</taxon>
        <taxon>Veillonellaceae</taxon>
        <taxon>Megasphaera</taxon>
    </lineage>
</organism>
<dbReference type="EC" id="6.3.4.13" evidence="4 14"/>
<dbReference type="PANTHER" id="PTHR43472">
    <property type="entry name" value="PHOSPHORIBOSYLAMINE--GLYCINE LIGASE"/>
    <property type="match status" value="1"/>
</dbReference>
<dbReference type="InterPro" id="IPR011761">
    <property type="entry name" value="ATP-grasp"/>
</dbReference>
<evidence type="ECO:0000256" key="4">
    <source>
        <dbReference type="ARBA" id="ARBA00013255"/>
    </source>
</evidence>
<dbReference type="EMBL" id="ADGP01000003">
    <property type="protein sequence ID" value="EFD94827.1"/>
    <property type="molecule type" value="Genomic_DNA"/>
</dbReference>
<evidence type="ECO:0000256" key="2">
    <source>
        <dbReference type="ARBA" id="ARBA00001946"/>
    </source>
</evidence>
<dbReference type="NCBIfam" id="TIGR00877">
    <property type="entry name" value="purD"/>
    <property type="match status" value="1"/>
</dbReference>
<dbReference type="Gene3D" id="3.30.1490.20">
    <property type="entry name" value="ATP-grasp fold, A domain"/>
    <property type="match status" value="1"/>
</dbReference>
<keyword evidence="6" id="KW-0479">Metal-binding</keyword>
<evidence type="ECO:0000313" key="17">
    <source>
        <dbReference type="EMBL" id="EFD94827.1"/>
    </source>
</evidence>
<dbReference type="SUPFAM" id="SSF51246">
    <property type="entry name" value="Rudiment single hybrid motif"/>
    <property type="match status" value="1"/>
</dbReference>
<dbReference type="PROSITE" id="PS00184">
    <property type="entry name" value="GARS"/>
    <property type="match status" value="1"/>
</dbReference>
<dbReference type="InterPro" id="IPR016185">
    <property type="entry name" value="PreATP-grasp_dom_sf"/>
</dbReference>
<evidence type="ECO:0000256" key="1">
    <source>
        <dbReference type="ARBA" id="ARBA00001936"/>
    </source>
</evidence>
<dbReference type="InterPro" id="IPR011054">
    <property type="entry name" value="Rudment_hybrid_motif"/>
</dbReference>
<dbReference type="InterPro" id="IPR020560">
    <property type="entry name" value="PRibGlycinamide_synth_C-dom"/>
</dbReference>
<evidence type="ECO:0000256" key="10">
    <source>
        <dbReference type="ARBA" id="ARBA00023211"/>
    </source>
</evidence>
<evidence type="ECO:0000256" key="15">
    <source>
        <dbReference type="PROSITE-ProRule" id="PRU00409"/>
    </source>
</evidence>
<comment type="cofactor">
    <cofactor evidence="2">
        <name>Mg(2+)</name>
        <dbReference type="ChEBI" id="CHEBI:18420"/>
    </cofactor>
</comment>
<dbReference type="EMBL" id="AFIJ01000018">
    <property type="protein sequence ID" value="EGL41046.1"/>
    <property type="molecule type" value="Genomic_DNA"/>
</dbReference>
<comment type="catalytic activity">
    <reaction evidence="14">
        <text>5-phospho-beta-D-ribosylamine + glycine + ATP = N(1)-(5-phospho-beta-D-ribosyl)glycinamide + ADP + phosphate + H(+)</text>
        <dbReference type="Rhea" id="RHEA:17453"/>
        <dbReference type="ChEBI" id="CHEBI:15378"/>
        <dbReference type="ChEBI" id="CHEBI:30616"/>
        <dbReference type="ChEBI" id="CHEBI:43474"/>
        <dbReference type="ChEBI" id="CHEBI:57305"/>
        <dbReference type="ChEBI" id="CHEBI:58681"/>
        <dbReference type="ChEBI" id="CHEBI:143788"/>
        <dbReference type="ChEBI" id="CHEBI:456216"/>
        <dbReference type="EC" id="6.3.4.13"/>
    </reaction>
</comment>
<comment type="pathway">
    <text evidence="3 14">Purine metabolism; IMP biosynthesis via de novo pathway; N(1)-(5-phospho-D-ribosyl)glycinamide from 5-phospho-alpha-D-ribose 1-diphosphate: step 2/2.</text>
</comment>
<dbReference type="Proteomes" id="UP000003242">
    <property type="component" value="Unassembled WGS sequence"/>
</dbReference>
<dbReference type="FunFam" id="3.30.470.20:FF:000018">
    <property type="entry name" value="Trifunctional purine biosynthetic protein adenosine-3"/>
    <property type="match status" value="1"/>
</dbReference>
<dbReference type="SMART" id="SM01210">
    <property type="entry name" value="GARS_C"/>
    <property type="match status" value="1"/>
</dbReference>
<dbReference type="InterPro" id="IPR020559">
    <property type="entry name" value="PRibGlycinamide_synth_CS"/>
</dbReference>
<dbReference type="InterPro" id="IPR020561">
    <property type="entry name" value="PRibGlycinamid_synth_ATP-grasp"/>
</dbReference>
<evidence type="ECO:0000256" key="3">
    <source>
        <dbReference type="ARBA" id="ARBA00005174"/>
    </source>
</evidence>
<dbReference type="GO" id="GO:0006189">
    <property type="term" value="P:'de novo' IMP biosynthetic process"/>
    <property type="evidence" value="ECO:0007669"/>
    <property type="project" value="UniProtKB-UniRule"/>
</dbReference>
<gene>
    <name evidence="14 17" type="primary">purD</name>
    <name evidence="17" type="ORF">HMPREF0889_0979</name>
    <name evidence="18" type="ORF">HMPREF1039_1315</name>
</gene>
<dbReference type="InterPro" id="IPR013815">
    <property type="entry name" value="ATP_grasp_subdomain_1"/>
</dbReference>
<dbReference type="GO" id="GO:0004637">
    <property type="term" value="F:phosphoribosylamine-glycine ligase activity"/>
    <property type="evidence" value="ECO:0007669"/>
    <property type="project" value="UniProtKB-UniRule"/>
</dbReference>
<protein>
    <recommendedName>
        <fullName evidence="4 14">Phosphoribosylamine--glycine ligase</fullName>
        <ecNumber evidence="4 14">6.3.4.13</ecNumber>
    </recommendedName>
    <alternativeName>
        <fullName evidence="14">GARS</fullName>
    </alternativeName>
    <alternativeName>
        <fullName evidence="12 14">Glycinamide ribonucleotide synthetase</fullName>
    </alternativeName>
    <alternativeName>
        <fullName evidence="13 14">Phosphoribosylglycinamide synthetase</fullName>
    </alternativeName>
</protein>
<keyword evidence="7 15" id="KW-0547">Nucleotide-binding</keyword>
<evidence type="ECO:0000259" key="16">
    <source>
        <dbReference type="PROSITE" id="PS50975"/>
    </source>
</evidence>
<dbReference type="PANTHER" id="PTHR43472:SF1">
    <property type="entry name" value="PHOSPHORIBOSYLAMINE--GLYCINE LIGASE, CHLOROPLASTIC"/>
    <property type="match status" value="1"/>
</dbReference>
<evidence type="ECO:0000256" key="11">
    <source>
        <dbReference type="ARBA" id="ARBA00038345"/>
    </source>
</evidence>
<dbReference type="AlphaFoldDB" id="D3LSP0"/>
<evidence type="ECO:0000256" key="6">
    <source>
        <dbReference type="ARBA" id="ARBA00022723"/>
    </source>
</evidence>
<comment type="caution">
    <text evidence="17">The sequence shown here is derived from an EMBL/GenBank/DDBJ whole genome shotgun (WGS) entry which is preliminary data.</text>
</comment>
<keyword evidence="10" id="KW-0464">Manganese</keyword>
<dbReference type="UniPathway" id="UPA00074">
    <property type="reaction ID" value="UER00125"/>
</dbReference>
<dbReference type="Proteomes" id="UP000004018">
    <property type="component" value="Unassembled WGS sequence"/>
</dbReference>
<dbReference type="InterPro" id="IPR000115">
    <property type="entry name" value="PRibGlycinamide_synth"/>
</dbReference>
<dbReference type="Pfam" id="PF01071">
    <property type="entry name" value="GARS_A"/>
    <property type="match status" value="1"/>
</dbReference>
<comment type="similarity">
    <text evidence="11 14">Belongs to the GARS family.</text>
</comment>
<comment type="cofactor">
    <cofactor evidence="1">
        <name>Mn(2+)</name>
        <dbReference type="ChEBI" id="CHEBI:29035"/>
    </cofactor>
</comment>
<dbReference type="SMART" id="SM01209">
    <property type="entry name" value="GARS_A"/>
    <property type="match status" value="1"/>
</dbReference>
<dbReference type="InterPro" id="IPR020562">
    <property type="entry name" value="PRibGlycinamide_synth_N"/>
</dbReference>
<dbReference type="InterPro" id="IPR037123">
    <property type="entry name" value="PRibGlycinamide_synth_C_sf"/>
</dbReference>
<evidence type="ECO:0000256" key="13">
    <source>
        <dbReference type="ARBA" id="ARBA00042864"/>
    </source>
</evidence>
<evidence type="ECO:0000256" key="9">
    <source>
        <dbReference type="ARBA" id="ARBA00022840"/>
    </source>
</evidence>
<dbReference type="OrthoDB" id="9807240at2"/>
<dbReference type="HAMAP" id="MF_00138">
    <property type="entry name" value="GARS"/>
    <property type="match status" value="1"/>
</dbReference>
<evidence type="ECO:0000313" key="19">
    <source>
        <dbReference type="Proteomes" id="UP000003242"/>
    </source>
</evidence>
<reference evidence="17" key="2">
    <citation type="submission" date="2009-12" db="EMBL/GenBank/DDBJ databases">
        <authorList>
            <person name="Madupu R."/>
            <person name="Durkin A.S."/>
            <person name="Torralba M."/>
            <person name="Methe B."/>
            <person name="Sutton G.G."/>
            <person name="Strausberg R.L."/>
            <person name="Nelson K.E."/>
        </authorList>
    </citation>
    <scope>NUCLEOTIDE SEQUENCE</scope>
    <source>
        <strain evidence="17">28L</strain>
    </source>
</reference>
<dbReference type="Gene3D" id="3.90.600.10">
    <property type="entry name" value="Phosphoribosylglycinamide synthetase, C-terminal domain"/>
    <property type="match status" value="1"/>
</dbReference>
<keyword evidence="5 14" id="KW-0436">Ligase</keyword>
<keyword evidence="8 14" id="KW-0658">Purine biosynthesis</keyword>
<evidence type="ECO:0000313" key="20">
    <source>
        <dbReference type="Proteomes" id="UP000004018"/>
    </source>
</evidence>
<evidence type="ECO:0000256" key="8">
    <source>
        <dbReference type="ARBA" id="ARBA00022755"/>
    </source>
</evidence>
<dbReference type="GO" id="GO:0009113">
    <property type="term" value="P:purine nucleobase biosynthetic process"/>
    <property type="evidence" value="ECO:0007669"/>
    <property type="project" value="InterPro"/>
</dbReference>
<feature type="domain" description="ATP-grasp" evidence="16">
    <location>
        <begin position="107"/>
        <end position="313"/>
    </location>
</feature>
<evidence type="ECO:0000256" key="14">
    <source>
        <dbReference type="HAMAP-Rule" id="MF_00138"/>
    </source>
</evidence>
<reference evidence="18 20" key="3">
    <citation type="submission" date="2011-04" db="EMBL/GenBank/DDBJ databases">
        <authorList>
            <person name="Harkins D.M."/>
            <person name="Madupu R."/>
            <person name="Durkin A.S."/>
            <person name="Torralba M."/>
            <person name="Methe B."/>
            <person name="Sutton G.G."/>
            <person name="Nelson K.E."/>
        </authorList>
    </citation>
    <scope>NUCLEOTIDE SEQUENCE [LARGE SCALE GENOMIC DNA]</scope>
    <source>
        <strain evidence="18 20">UPII 199-6</strain>
    </source>
</reference>
<dbReference type="GO" id="GO:0005524">
    <property type="term" value="F:ATP binding"/>
    <property type="evidence" value="ECO:0007669"/>
    <property type="project" value="UniProtKB-UniRule"/>
</dbReference>
<dbReference type="RefSeq" id="WP_007390859.1">
    <property type="nucleotide sequence ID" value="NZ_ADGP01000003.1"/>
</dbReference>
<evidence type="ECO:0000313" key="18">
    <source>
        <dbReference type="EMBL" id="EGL41046.1"/>
    </source>
</evidence>